<organism evidence="1 2">
    <name type="scientific">Achromobacter insuavis AXX-A</name>
    <dbReference type="NCBI Taxonomy" id="1003200"/>
    <lineage>
        <taxon>Bacteria</taxon>
        <taxon>Pseudomonadati</taxon>
        <taxon>Pseudomonadota</taxon>
        <taxon>Betaproteobacteria</taxon>
        <taxon>Burkholderiales</taxon>
        <taxon>Alcaligenaceae</taxon>
        <taxon>Achromobacter</taxon>
    </lineage>
</organism>
<sequence length="180" mass="20066">MLIEMNTDYGLLRILDEPEYSFDSQDNSRPYLQEMCLTKGSPSSIHGVELNHQRIMIIGAGGGCSTVHRHSALIIDGKLYLAIGDLIVCLSLEPSHRLLWSIQADAATCFGIHWDSRRAALVSHGELEISRISTRGDLIWKASGADIFSESFRLLPDCIEAVDFNQSVYRFDYMTGKAIS</sequence>
<dbReference type="eggNOG" id="ENOG5032S66">
    <property type="taxonomic scope" value="Bacteria"/>
</dbReference>
<dbReference type="EMBL" id="AFRQ01000135">
    <property type="protein sequence ID" value="EGP42914.1"/>
    <property type="molecule type" value="Genomic_DNA"/>
</dbReference>
<evidence type="ECO:0000313" key="1">
    <source>
        <dbReference type="EMBL" id="EGP42914.1"/>
    </source>
</evidence>
<proteinExistence type="predicted"/>
<dbReference type="HOGENOM" id="CLU_099392_0_0_4"/>
<comment type="caution">
    <text evidence="1">The sequence shown here is derived from an EMBL/GenBank/DDBJ whole genome shotgun (WGS) entry which is preliminary data.</text>
</comment>
<reference evidence="1 2" key="1">
    <citation type="submission" date="2011-06" db="EMBL/GenBank/DDBJ databases">
        <authorList>
            <person name="Bador J."/>
            <person name="Amoureux L."/>
            <person name="Neuwirth C."/>
        </authorList>
    </citation>
    <scope>NUCLEOTIDE SEQUENCE [LARGE SCALE GENOMIC DNA]</scope>
    <source>
        <strain evidence="1 2">AXX-A</strain>
    </source>
</reference>
<dbReference type="Proteomes" id="UP000004853">
    <property type="component" value="Unassembled WGS sequence"/>
</dbReference>
<accession>F7T9N1</accession>
<name>F7T9N1_9BURK</name>
<dbReference type="RefSeq" id="WP_006395675.1">
    <property type="nucleotide sequence ID" value="NZ_GL982453.1"/>
</dbReference>
<dbReference type="AlphaFoldDB" id="F7T9N1"/>
<gene>
    <name evidence="1" type="ORF">AXXA_28385</name>
</gene>
<protein>
    <submittedName>
        <fullName evidence="1">Uncharacterized protein</fullName>
    </submittedName>
</protein>
<dbReference type="OrthoDB" id="334526at2"/>
<evidence type="ECO:0000313" key="2">
    <source>
        <dbReference type="Proteomes" id="UP000004853"/>
    </source>
</evidence>